<evidence type="ECO:0000256" key="2">
    <source>
        <dbReference type="ARBA" id="ARBA00022525"/>
    </source>
</evidence>
<proteinExistence type="predicted"/>
<dbReference type="EMBL" id="AZEE01000027">
    <property type="protein sequence ID" value="KRK98539.1"/>
    <property type="molecule type" value="Genomic_DNA"/>
</dbReference>
<comment type="caution">
    <text evidence="9">The sequence shown here is derived from an EMBL/GenBank/DDBJ whole genome shotgun (WGS) entry which is preliminary data.</text>
</comment>
<feature type="domain" description="Gram-positive cocci surface proteins LPxTG" evidence="8">
    <location>
        <begin position="1234"/>
        <end position="1274"/>
    </location>
</feature>
<evidence type="ECO:0000313" key="9">
    <source>
        <dbReference type="EMBL" id="KRK98539.1"/>
    </source>
</evidence>
<accession>A0A0R1LRX7</accession>
<feature type="compositionally biased region" description="Polar residues" evidence="5">
    <location>
        <begin position="103"/>
        <end position="119"/>
    </location>
</feature>
<dbReference type="Pfam" id="PF00746">
    <property type="entry name" value="Gram_pos_anchor"/>
    <property type="match status" value="1"/>
</dbReference>
<evidence type="ECO:0000256" key="6">
    <source>
        <dbReference type="SAM" id="Phobius"/>
    </source>
</evidence>
<protein>
    <recommendedName>
        <fullName evidence="8">Gram-positive cocci surface proteins LPxTG domain-containing protein</fullName>
    </recommendedName>
</protein>
<feature type="chain" id="PRO_5006407541" description="Gram-positive cocci surface proteins LPxTG domain-containing protein" evidence="7">
    <location>
        <begin position="34"/>
        <end position="1275"/>
    </location>
</feature>
<evidence type="ECO:0000256" key="5">
    <source>
        <dbReference type="SAM" id="MobiDB-lite"/>
    </source>
</evidence>
<evidence type="ECO:0000256" key="7">
    <source>
        <dbReference type="SAM" id="SignalP"/>
    </source>
</evidence>
<evidence type="ECO:0000256" key="4">
    <source>
        <dbReference type="ARBA" id="ARBA00023088"/>
    </source>
</evidence>
<evidence type="ECO:0000259" key="8">
    <source>
        <dbReference type="Pfam" id="PF00746"/>
    </source>
</evidence>
<organism evidence="9 10">
    <name type="scientific">Secundilactobacillus odoratitofui DSM 19909 = JCM 15043</name>
    <dbReference type="NCBI Taxonomy" id="1423776"/>
    <lineage>
        <taxon>Bacteria</taxon>
        <taxon>Bacillati</taxon>
        <taxon>Bacillota</taxon>
        <taxon>Bacilli</taxon>
        <taxon>Lactobacillales</taxon>
        <taxon>Lactobacillaceae</taxon>
        <taxon>Secundilactobacillus</taxon>
    </lineage>
</organism>
<feature type="compositionally biased region" description="Polar residues" evidence="5">
    <location>
        <begin position="129"/>
        <end position="166"/>
    </location>
</feature>
<feature type="compositionally biased region" description="Low complexity" evidence="5">
    <location>
        <begin position="1150"/>
        <end position="1185"/>
    </location>
</feature>
<keyword evidence="2" id="KW-0964">Secreted</keyword>
<dbReference type="NCBIfam" id="TIGR01167">
    <property type="entry name" value="LPXTG_anchor"/>
    <property type="match status" value="1"/>
</dbReference>
<evidence type="ECO:0000256" key="3">
    <source>
        <dbReference type="ARBA" id="ARBA00022729"/>
    </source>
</evidence>
<gene>
    <name evidence="9" type="ORF">FD04_GL000271</name>
</gene>
<evidence type="ECO:0000313" key="10">
    <source>
        <dbReference type="Proteomes" id="UP000051160"/>
    </source>
</evidence>
<feature type="compositionally biased region" description="Polar residues" evidence="5">
    <location>
        <begin position="1186"/>
        <end position="1205"/>
    </location>
</feature>
<dbReference type="AlphaFoldDB" id="A0A0R1LRX7"/>
<dbReference type="PATRIC" id="fig|1423776.4.peg.272"/>
<dbReference type="Proteomes" id="UP000051160">
    <property type="component" value="Unassembled WGS sequence"/>
</dbReference>
<keyword evidence="1" id="KW-0134">Cell wall</keyword>
<keyword evidence="6" id="KW-0472">Membrane</keyword>
<feature type="compositionally biased region" description="Low complexity" evidence="5">
    <location>
        <begin position="37"/>
        <end position="102"/>
    </location>
</feature>
<reference evidence="9 10" key="1">
    <citation type="journal article" date="2015" name="Genome Announc.">
        <title>Expanding the biotechnology potential of lactobacilli through comparative genomics of 213 strains and associated genera.</title>
        <authorList>
            <person name="Sun Z."/>
            <person name="Harris H.M."/>
            <person name="McCann A."/>
            <person name="Guo C."/>
            <person name="Argimon S."/>
            <person name="Zhang W."/>
            <person name="Yang X."/>
            <person name="Jeffery I.B."/>
            <person name="Cooney J.C."/>
            <person name="Kagawa T.F."/>
            <person name="Liu W."/>
            <person name="Song Y."/>
            <person name="Salvetti E."/>
            <person name="Wrobel A."/>
            <person name="Rasinkangas P."/>
            <person name="Parkhill J."/>
            <person name="Rea M.C."/>
            <person name="O'Sullivan O."/>
            <person name="Ritari J."/>
            <person name="Douillard F.P."/>
            <person name="Paul Ross R."/>
            <person name="Yang R."/>
            <person name="Briner A.E."/>
            <person name="Felis G.E."/>
            <person name="de Vos W.M."/>
            <person name="Barrangou R."/>
            <person name="Klaenhammer T.R."/>
            <person name="Caufield P.W."/>
            <person name="Cui Y."/>
            <person name="Zhang H."/>
            <person name="O'Toole P.W."/>
        </authorList>
    </citation>
    <scope>NUCLEOTIDE SEQUENCE [LARGE SCALE GENOMIC DNA]</scope>
    <source>
        <strain evidence="9 10">DSM 19909</strain>
    </source>
</reference>
<feature type="signal peptide" evidence="7">
    <location>
        <begin position="1"/>
        <end position="33"/>
    </location>
</feature>
<dbReference type="OrthoDB" id="2299317at2"/>
<feature type="transmembrane region" description="Helical" evidence="6">
    <location>
        <begin position="1251"/>
        <end position="1270"/>
    </location>
</feature>
<keyword evidence="10" id="KW-1185">Reference proteome</keyword>
<name>A0A0R1LRX7_9LACO</name>
<feature type="region of interest" description="Disordered" evidence="5">
    <location>
        <begin position="1145"/>
        <end position="1205"/>
    </location>
</feature>
<keyword evidence="6" id="KW-1133">Transmembrane helix</keyword>
<evidence type="ECO:0000256" key="1">
    <source>
        <dbReference type="ARBA" id="ARBA00022512"/>
    </source>
</evidence>
<keyword evidence="4" id="KW-0572">Peptidoglycan-anchor</keyword>
<keyword evidence="6" id="KW-0812">Transmembrane</keyword>
<keyword evidence="3 7" id="KW-0732">Signal</keyword>
<sequence>MATMKQTTIAKRVLVSGAVLSGFLISGAIQAQASDGQTESSEASTATVSTTQTTSNSVTLQSSSSASSAVVNSETSGSSSVSETSAKSTTANQTTGQAANSQSTDSQPATSDKQFSESTKVSEAEKVTATVQSDTSTTNVPKTSEKSASTSQVSAAKSQTTPVAPTVSYKSARSVQTAVAASVVKADLNLTAENTEVQAGQSATFDLNLVVNGINQTMNQQRLVINLPEQFKLSNDLDLTIDGVTPTINQDGTQLIYQFTAPTNGLSISKQFVYSTADQVVLNGAKATMSAHYFDGDTQLADSGEQTVTVTSTAQYGVTNQVIGVLAHDENGDIAVDENGDSPIDKTKISGYAGDLMVYQVGISAPKNLVGQAYFEPGTPIKLSYLVPKGMTFVAVDNSTVKPTGYLNANGDPILVFSLEAPSLEDQLAATDNLFNQYFNIVLRINSDTPAFTSLSTLSQVEATSVNGEQITSATAESTIQVSKYYPSDYIPVNGTITYHYNWGPADGEGNLASGAGHVDPTVYSNAKLAFQMQTGPAEFYYEDGSDKGPDWGYFMIKKYVAVYNVDAHLNVDQMAISQPESWVLGDDTPIPFLVTPLMNIYVRYQDESEFEDTPILTNVTTTNGFIDMSQYVDNARGVAQIKFDYTVSPQGLTTAVKFIMSPKAGYYGTVSNDFTVDIAGTDPTGDFDAQEVLFSKKGAIIVGNLDGTPSSKTGEDVNQLDGTGYLVPDGSALDQREEYNQFMQPQTAEIVAPAENSPRVLNESLQLLNQTNDRATTGDNVLQVMVENNQASLQSFSGLKSYVFLPTGMTYTGTDANVTTTAVDNGTMLTINWAATALAPAQQNWLQLAVNIDPTLKVGSLTPVIYSTVTETDTVAPSNLDPTSTSPVQLLPDTSDIDGNAATENVFVLPQTFLLNSDSNEIHVAATATNQAGETGQLVKTAVGQKAQYGLSFTPTSDQGLQNVTIIGTLPAINDVSISDPTVARDTTVTVTMTGPVVLPADWQGLATVSYALKSAPDQYLAEAEVSNFSQVASFKITYTGDAYLPTDTTSLVVPVKVNSQALVAQTAYMSYSVAANGLNATEGLKAGLLVGYGTGQLDDGIHVMTKVQVPEGVAIKVQTPTTGVAIKTQVPVGVFVTPDKYYDNTVPPTNEGTSTDTPTGTPAETPTSTPETSVETTPPSISSGTDDNQTVTPITESDGDQVNQLTEPDKLNQQATANGVTIQSLISTPVEKDSTTTTLPQTSEQRSTIFSLIGLALLGALNLIGIRFKKHEH</sequence>
<feature type="region of interest" description="Disordered" evidence="5">
    <location>
        <begin position="34"/>
        <end position="166"/>
    </location>
</feature>
<dbReference type="InterPro" id="IPR019931">
    <property type="entry name" value="LPXTG_anchor"/>
</dbReference>
<dbReference type="STRING" id="1423776.FD04_GL000271"/>